<keyword evidence="3" id="KW-0238">DNA-binding</keyword>
<keyword evidence="7" id="KW-1185">Reference proteome</keyword>
<dbReference type="InterPro" id="IPR036388">
    <property type="entry name" value="WH-like_DNA-bd_sf"/>
</dbReference>
<dbReference type="InterPro" id="IPR000847">
    <property type="entry name" value="LysR_HTH_N"/>
</dbReference>
<dbReference type="PRINTS" id="PR00039">
    <property type="entry name" value="HTHLYSR"/>
</dbReference>
<gene>
    <name evidence="6" type="ORF">OUO13_06025</name>
</gene>
<keyword evidence="4" id="KW-0804">Transcription</keyword>
<dbReference type="RefSeq" id="WP_283172954.1">
    <property type="nucleotide sequence ID" value="NZ_JAPNOA010000019.1"/>
</dbReference>
<evidence type="ECO:0000256" key="1">
    <source>
        <dbReference type="ARBA" id="ARBA00009437"/>
    </source>
</evidence>
<name>A0A9X3ECQ7_9GAMM</name>
<comment type="similarity">
    <text evidence="1">Belongs to the LysR transcriptional regulatory family.</text>
</comment>
<dbReference type="InterPro" id="IPR005119">
    <property type="entry name" value="LysR_subst-bd"/>
</dbReference>
<evidence type="ECO:0000256" key="2">
    <source>
        <dbReference type="ARBA" id="ARBA00023015"/>
    </source>
</evidence>
<dbReference type="GO" id="GO:0032993">
    <property type="term" value="C:protein-DNA complex"/>
    <property type="evidence" value="ECO:0007669"/>
    <property type="project" value="TreeGrafter"/>
</dbReference>
<dbReference type="PANTHER" id="PTHR30346:SF0">
    <property type="entry name" value="HCA OPERON TRANSCRIPTIONAL ACTIVATOR HCAR"/>
    <property type="match status" value="1"/>
</dbReference>
<dbReference type="SUPFAM" id="SSF53850">
    <property type="entry name" value="Periplasmic binding protein-like II"/>
    <property type="match status" value="1"/>
</dbReference>
<evidence type="ECO:0000259" key="5">
    <source>
        <dbReference type="PROSITE" id="PS50931"/>
    </source>
</evidence>
<feature type="domain" description="HTH lysR-type" evidence="5">
    <location>
        <begin position="1"/>
        <end position="58"/>
    </location>
</feature>
<accession>A0A9X3ECQ7</accession>
<keyword evidence="2" id="KW-0805">Transcription regulation</keyword>
<protein>
    <submittedName>
        <fullName evidence="6">LysR family transcriptional regulator</fullName>
    </submittedName>
</protein>
<dbReference type="GO" id="GO:0003677">
    <property type="term" value="F:DNA binding"/>
    <property type="evidence" value="ECO:0007669"/>
    <property type="project" value="UniProtKB-KW"/>
</dbReference>
<dbReference type="EMBL" id="JAPNOA010000019">
    <property type="protein sequence ID" value="MCY0964736.1"/>
    <property type="molecule type" value="Genomic_DNA"/>
</dbReference>
<dbReference type="PROSITE" id="PS50931">
    <property type="entry name" value="HTH_LYSR"/>
    <property type="match status" value="1"/>
</dbReference>
<sequence>MNIRHLRHFVVLAETLHFGQAAKRLHMSQPPLSRQIVALEEYLGFELFQRHSRAVSLTPAGAGFYQQTKRILDELDFAVRSAQAMARGERGELRVGFTMCAAWSILPELLAVFGEDFPDVAVTLHETLPRDLQGALLSGDVDVGISFPVDVGNSLMYQPLFCEPLCAVLPAGHTLEASESIRAEALANDSFITFPASTAPELHDAVMSCCQRAGFTPNIHLQTQLQQTIVNLVARGLGVSLVPDSMRRMQLQGAVFKSLEWSPLVEQGLFWSANNHNPCLAPFLQTALKRYPQTASA</sequence>
<reference evidence="6" key="1">
    <citation type="submission" date="2022-11" db="EMBL/GenBank/DDBJ databases">
        <title>Parathalassolutuus dongxingensis gen. nov., sp. nov., a novel member of family Oceanospirillaceae isolated from a coastal shrimp pond in Guangxi, China.</title>
        <authorList>
            <person name="Chen H."/>
        </authorList>
    </citation>
    <scope>NUCLEOTIDE SEQUENCE</scope>
    <source>
        <strain evidence="6">G-43</strain>
    </source>
</reference>
<dbReference type="Proteomes" id="UP001150830">
    <property type="component" value="Unassembled WGS sequence"/>
</dbReference>
<dbReference type="SUPFAM" id="SSF46785">
    <property type="entry name" value="Winged helix' DNA-binding domain"/>
    <property type="match status" value="1"/>
</dbReference>
<organism evidence="6 7">
    <name type="scientific">Parathalassolituus penaei</name>
    <dbReference type="NCBI Taxonomy" id="2997323"/>
    <lineage>
        <taxon>Bacteria</taxon>
        <taxon>Pseudomonadati</taxon>
        <taxon>Pseudomonadota</taxon>
        <taxon>Gammaproteobacteria</taxon>
        <taxon>Oceanospirillales</taxon>
        <taxon>Oceanospirillaceae</taxon>
        <taxon>Parathalassolituus</taxon>
    </lineage>
</organism>
<dbReference type="Pfam" id="PF03466">
    <property type="entry name" value="LysR_substrate"/>
    <property type="match status" value="1"/>
</dbReference>
<dbReference type="GO" id="GO:0003700">
    <property type="term" value="F:DNA-binding transcription factor activity"/>
    <property type="evidence" value="ECO:0007669"/>
    <property type="project" value="InterPro"/>
</dbReference>
<dbReference type="CDD" id="cd08414">
    <property type="entry name" value="PBP2_LTTR_aromatics_like"/>
    <property type="match status" value="1"/>
</dbReference>
<dbReference type="AlphaFoldDB" id="A0A9X3ECQ7"/>
<dbReference type="Gene3D" id="3.40.190.10">
    <property type="entry name" value="Periplasmic binding protein-like II"/>
    <property type="match status" value="2"/>
</dbReference>
<evidence type="ECO:0000313" key="6">
    <source>
        <dbReference type="EMBL" id="MCY0964736.1"/>
    </source>
</evidence>
<dbReference type="Pfam" id="PF00126">
    <property type="entry name" value="HTH_1"/>
    <property type="match status" value="1"/>
</dbReference>
<evidence type="ECO:0000256" key="4">
    <source>
        <dbReference type="ARBA" id="ARBA00023163"/>
    </source>
</evidence>
<dbReference type="InterPro" id="IPR036390">
    <property type="entry name" value="WH_DNA-bd_sf"/>
</dbReference>
<dbReference type="FunFam" id="1.10.10.10:FF:000001">
    <property type="entry name" value="LysR family transcriptional regulator"/>
    <property type="match status" value="1"/>
</dbReference>
<dbReference type="PANTHER" id="PTHR30346">
    <property type="entry name" value="TRANSCRIPTIONAL DUAL REGULATOR HCAR-RELATED"/>
    <property type="match status" value="1"/>
</dbReference>
<dbReference type="Gene3D" id="1.10.10.10">
    <property type="entry name" value="Winged helix-like DNA-binding domain superfamily/Winged helix DNA-binding domain"/>
    <property type="match status" value="1"/>
</dbReference>
<evidence type="ECO:0000256" key="3">
    <source>
        <dbReference type="ARBA" id="ARBA00023125"/>
    </source>
</evidence>
<evidence type="ECO:0000313" key="7">
    <source>
        <dbReference type="Proteomes" id="UP001150830"/>
    </source>
</evidence>
<proteinExistence type="inferred from homology"/>
<comment type="caution">
    <text evidence="6">The sequence shown here is derived from an EMBL/GenBank/DDBJ whole genome shotgun (WGS) entry which is preliminary data.</text>
</comment>